<dbReference type="EnsemblBacteria" id="AAT82412">
    <property type="protein sequence ID" value="AAT82412"/>
    <property type="gene ID" value="PPA0656"/>
</dbReference>
<feature type="compositionally biased region" description="Basic residues" evidence="2">
    <location>
        <begin position="34"/>
        <end position="45"/>
    </location>
</feature>
<name>Q6AA04_CUTAK</name>
<dbReference type="Proteomes" id="UP000000603">
    <property type="component" value="Chromosome"/>
</dbReference>
<dbReference type="AlphaFoldDB" id="Q6AA04"/>
<evidence type="ECO:0000256" key="2">
    <source>
        <dbReference type="SAM" id="MobiDB-lite"/>
    </source>
</evidence>
<dbReference type="Pfam" id="PF01497">
    <property type="entry name" value="Peripla_BP_2"/>
    <property type="match status" value="1"/>
</dbReference>
<dbReference type="eggNOG" id="COG0614">
    <property type="taxonomic scope" value="Bacteria"/>
</dbReference>
<sequence>MTTPALESGEKPELTRSGMTDPPRLEPLAPCALGRRRERRRSRARRPPDDALLLPGRARRSQKASFAMPATPKFLRRAVAVSMLPVIMLAGCAGAPKDSSASSSASASQSNAGPITITNCGQKVTLDKPATRAVTLNQGATEDVLAIGGESKLAGTAYLDSGIPKKWKKAYDSVKVLAKEYPSKETFLSAKPDLAVSSYSSAFTDKAVGTREELKKQGIATYISPFGCPKGTPSAEATWENVWKEMREVGTLIGQKDAADKVIAEQRMSLKEVSGNKHGNGTSIVWFDSGDKVPFIGAGHGGPQLLMDAVGAKNLFANLDGGWADGSWEKIVGSNPDVIVVADADWSTAKDKIAYLKKDPVLSQMKAVKDNKFVTVPFSQTTPGAELVDGAKTLNDGLARVTGK</sequence>
<evidence type="ECO:0000259" key="3">
    <source>
        <dbReference type="PROSITE" id="PS50983"/>
    </source>
</evidence>
<dbReference type="EMBL" id="AE017283">
    <property type="protein sequence ID" value="AAT82412.1"/>
    <property type="molecule type" value="Genomic_DNA"/>
</dbReference>
<protein>
    <submittedName>
        <fullName evidence="4">Iron transport system substrate-binding protein</fullName>
    </submittedName>
</protein>
<feature type="domain" description="Fe/B12 periplasmic-binding" evidence="3">
    <location>
        <begin position="132"/>
        <end position="404"/>
    </location>
</feature>
<dbReference type="KEGG" id="pac:PPA0656"/>
<evidence type="ECO:0000313" key="5">
    <source>
        <dbReference type="Proteomes" id="UP000000603"/>
    </source>
</evidence>
<reference evidence="4 5" key="1">
    <citation type="journal article" date="2004" name="Science">
        <title>The complete genome sequence of Propionibacterium acnes, a commensal of human skin.</title>
        <authorList>
            <person name="Bruggemann H."/>
            <person name="Henne A."/>
            <person name="Hoster F."/>
            <person name="Liesegang H."/>
            <person name="Wiezer A."/>
            <person name="Strittmatter A."/>
            <person name="Hujer S."/>
            <person name="Durre P."/>
            <person name="Gottschalk G."/>
        </authorList>
    </citation>
    <scope>NUCLEOTIDE SEQUENCE [LARGE SCALE GENOMIC DNA]</scope>
    <source>
        <strain evidence="5">DSM 16379 / KPA171202</strain>
    </source>
</reference>
<proteinExistence type="inferred from homology"/>
<dbReference type="HOGENOM" id="CLU_038034_7_2_11"/>
<gene>
    <name evidence="4" type="ordered locus">PPA0656</name>
</gene>
<dbReference type="SUPFAM" id="SSF53807">
    <property type="entry name" value="Helical backbone' metal receptor"/>
    <property type="match status" value="1"/>
</dbReference>
<feature type="region of interest" description="Disordered" evidence="2">
    <location>
        <begin position="1"/>
        <end position="66"/>
    </location>
</feature>
<dbReference type="Gene3D" id="3.40.50.1980">
    <property type="entry name" value="Nitrogenase molybdenum iron protein domain"/>
    <property type="match status" value="2"/>
</dbReference>
<evidence type="ECO:0000313" key="4">
    <source>
        <dbReference type="EMBL" id="AAT82412.1"/>
    </source>
</evidence>
<organism evidence="4 5">
    <name type="scientific">Cutibacterium acnes (strain DSM 16379 / KPA171202)</name>
    <name type="common">Propionibacterium acnes</name>
    <dbReference type="NCBI Taxonomy" id="267747"/>
    <lineage>
        <taxon>Bacteria</taxon>
        <taxon>Bacillati</taxon>
        <taxon>Actinomycetota</taxon>
        <taxon>Actinomycetes</taxon>
        <taxon>Propionibacteriales</taxon>
        <taxon>Propionibacteriaceae</taxon>
        <taxon>Cutibacterium</taxon>
    </lineage>
</organism>
<accession>Q6AA04</accession>
<comment type="similarity">
    <text evidence="1">Belongs to the bacterial solute-binding protein 8 family.</text>
</comment>
<dbReference type="PROSITE" id="PS50983">
    <property type="entry name" value="FE_B12_PBP"/>
    <property type="match status" value="1"/>
</dbReference>
<dbReference type="PANTHER" id="PTHR30535">
    <property type="entry name" value="VITAMIN B12-BINDING PROTEIN"/>
    <property type="match status" value="1"/>
</dbReference>
<dbReference type="InterPro" id="IPR002491">
    <property type="entry name" value="ABC_transptr_periplasmic_BD"/>
</dbReference>
<dbReference type="PANTHER" id="PTHR30535:SF7">
    <property type="entry name" value="IRON(III) DICITRATE-BINDING PROTEIN"/>
    <property type="match status" value="1"/>
</dbReference>
<evidence type="ECO:0000256" key="1">
    <source>
        <dbReference type="ARBA" id="ARBA00008814"/>
    </source>
</evidence>
<dbReference type="InterPro" id="IPR050902">
    <property type="entry name" value="ABC_Transporter_SBP"/>
</dbReference>